<sequence length="58" mass="6688">MAFFKVVYRSIQIFIAFAFLIFVLSASGINVFRPDVNTYETYLISFLFLMTAVYAAMD</sequence>
<reference evidence="2" key="2">
    <citation type="submission" date="2021-05" db="EMBL/GenBank/DDBJ databases">
        <title>Protein family content uncovers lineage relationships and bacterial pathway maintenance mechanisms in DPANN archaea.</title>
        <authorList>
            <person name="Castelle C.J."/>
            <person name="Meheust R."/>
            <person name="Jaffe A.L."/>
            <person name="Seitz K."/>
            <person name="Gong X."/>
            <person name="Baker B.J."/>
            <person name="Banfield J.F."/>
        </authorList>
    </citation>
    <scope>NUCLEOTIDE SEQUENCE</scope>
    <source>
        <strain evidence="2">RIFCSPLOWO2_01_FULL_AR10_48_17</strain>
    </source>
</reference>
<dbReference type="EMBL" id="JAGVWC010000008">
    <property type="protein sequence ID" value="MBS3061144.1"/>
    <property type="molecule type" value="Genomic_DNA"/>
</dbReference>
<organism evidence="2 3">
    <name type="scientific">Candidatus Iainarchaeum sp</name>
    <dbReference type="NCBI Taxonomy" id="3101447"/>
    <lineage>
        <taxon>Archaea</taxon>
        <taxon>Candidatus Iainarchaeota</taxon>
        <taxon>Candidatus Iainarchaeia</taxon>
        <taxon>Candidatus Iainarchaeales</taxon>
        <taxon>Candidatus Iainarchaeaceae</taxon>
        <taxon>Candidatus Iainarchaeum</taxon>
    </lineage>
</organism>
<dbReference type="AlphaFoldDB" id="A0A8T4L3T4"/>
<accession>A0A8T4L3T4</accession>
<comment type="caution">
    <text evidence="2">The sequence shown here is derived from an EMBL/GenBank/DDBJ whole genome shotgun (WGS) entry which is preliminary data.</text>
</comment>
<keyword evidence="1" id="KW-1133">Transmembrane helix</keyword>
<keyword evidence="1" id="KW-0812">Transmembrane</keyword>
<proteinExistence type="predicted"/>
<evidence type="ECO:0000313" key="2">
    <source>
        <dbReference type="EMBL" id="MBS3061144.1"/>
    </source>
</evidence>
<reference evidence="2" key="1">
    <citation type="submission" date="2021-03" db="EMBL/GenBank/DDBJ databases">
        <authorList>
            <person name="Jaffe A."/>
        </authorList>
    </citation>
    <scope>NUCLEOTIDE SEQUENCE</scope>
    <source>
        <strain evidence="2">RIFCSPLOWO2_01_FULL_AR10_48_17</strain>
    </source>
</reference>
<protein>
    <submittedName>
        <fullName evidence="2">Uncharacterized protein</fullName>
    </submittedName>
</protein>
<dbReference type="Proteomes" id="UP000675968">
    <property type="component" value="Unassembled WGS sequence"/>
</dbReference>
<evidence type="ECO:0000256" key="1">
    <source>
        <dbReference type="SAM" id="Phobius"/>
    </source>
</evidence>
<gene>
    <name evidence="2" type="ORF">J4215_01015</name>
</gene>
<evidence type="ECO:0000313" key="3">
    <source>
        <dbReference type="Proteomes" id="UP000675968"/>
    </source>
</evidence>
<name>A0A8T4L3T4_9ARCH</name>
<keyword evidence="1" id="KW-0472">Membrane</keyword>
<feature type="transmembrane region" description="Helical" evidence="1">
    <location>
        <begin position="38"/>
        <end position="57"/>
    </location>
</feature>